<dbReference type="InterPro" id="IPR031319">
    <property type="entry name" value="A-amylase_C"/>
</dbReference>
<proteinExistence type="inferred from homology"/>
<dbReference type="Gene3D" id="2.60.40.1180">
    <property type="entry name" value="Golgi alpha-mannosidase II"/>
    <property type="match status" value="1"/>
</dbReference>
<evidence type="ECO:0000259" key="19">
    <source>
        <dbReference type="SMART" id="SM00642"/>
    </source>
</evidence>
<evidence type="ECO:0000256" key="4">
    <source>
        <dbReference type="ARBA" id="ARBA00008061"/>
    </source>
</evidence>
<evidence type="ECO:0000256" key="7">
    <source>
        <dbReference type="ARBA" id="ARBA00022723"/>
    </source>
</evidence>
<dbReference type="Gene3D" id="3.20.20.80">
    <property type="entry name" value="Glycosidases"/>
    <property type="match status" value="1"/>
</dbReference>
<evidence type="ECO:0000256" key="11">
    <source>
        <dbReference type="ARBA" id="ARBA00023157"/>
    </source>
</evidence>
<feature type="domain" description="Glycosyl hydrolase family 13 catalytic" evidence="19">
    <location>
        <begin position="29"/>
        <end position="396"/>
    </location>
</feature>
<evidence type="ECO:0000256" key="6">
    <source>
        <dbReference type="ARBA" id="ARBA00012595"/>
    </source>
</evidence>
<feature type="domain" description="Alpha-amylase C-terminal" evidence="18">
    <location>
        <begin position="405"/>
        <end position="494"/>
    </location>
</feature>
<dbReference type="InterPro" id="IPR013780">
    <property type="entry name" value="Glyco_hydro_b"/>
</dbReference>
<evidence type="ECO:0000256" key="13">
    <source>
        <dbReference type="ARBA" id="ARBA00023277"/>
    </source>
</evidence>
<evidence type="ECO:0000256" key="16">
    <source>
        <dbReference type="RuleBase" id="RU361134"/>
    </source>
</evidence>
<sequence>MKQIILIFISFLNFSLAQFKNSHIYPNRTGIVQLFEWKFTDIAQECKFLAEVGYGAVQISPVHESKVDDSYSWYLRYQPVSYKIISRSGDIEEFKAMVKECNDLEIRVYVDVVLNHMAGGENEVYGNDRSTAEPLKLNYPAVPYTNSDFNENCAIINFGNAFEIRNCRVDKLPDLNQASEIVRDKIVDFMNELIDCGIAGFRIDSAKNIWPNDLSVIYGRLKDLNENFDFLPKSKPFIYQEIVDLGGEAVSKTEYTGIGAITEYLHSKELGLIFQGKKPMHDLLKWGPERGFVPSKDAVVFIDNHDNQRLFLRGFTEILNYKDEKRYILANIFMLANPFGLVKIMSSFEFTDAYDGPPQEENHKITEPKINANLQCERPWVCEHRWLPIIEMIKFRNVVGNSSITNWADNGQNQVAFCRGNLGFVAFNNELSLNMKTTQKTCLRSGKYCDVLSGGKVDNTCVGEEILVEEDGKAEIVISWEKDIPAIAIHVGSKIE</sequence>
<dbReference type="SUPFAM" id="SSF51445">
    <property type="entry name" value="(Trans)glycosidases"/>
    <property type="match status" value="1"/>
</dbReference>
<name>A0A9J6CC42_POLVA</name>
<keyword evidence="13 16" id="KW-0119">Carbohydrate metabolism</keyword>
<dbReference type="CDD" id="cd11317">
    <property type="entry name" value="AmyAc_bac_euk_AmyA"/>
    <property type="match status" value="1"/>
</dbReference>
<evidence type="ECO:0000256" key="5">
    <source>
        <dbReference type="ARBA" id="ARBA00011245"/>
    </source>
</evidence>
<evidence type="ECO:0000256" key="3">
    <source>
        <dbReference type="ARBA" id="ARBA00001923"/>
    </source>
</evidence>
<organism evidence="20 21">
    <name type="scientific">Polypedilum vanderplanki</name>
    <name type="common">Sleeping chironomid midge</name>
    <dbReference type="NCBI Taxonomy" id="319348"/>
    <lineage>
        <taxon>Eukaryota</taxon>
        <taxon>Metazoa</taxon>
        <taxon>Ecdysozoa</taxon>
        <taxon>Arthropoda</taxon>
        <taxon>Hexapoda</taxon>
        <taxon>Insecta</taxon>
        <taxon>Pterygota</taxon>
        <taxon>Neoptera</taxon>
        <taxon>Endopterygota</taxon>
        <taxon>Diptera</taxon>
        <taxon>Nematocera</taxon>
        <taxon>Chironomoidea</taxon>
        <taxon>Chironomidae</taxon>
        <taxon>Chironominae</taxon>
        <taxon>Polypedilum</taxon>
        <taxon>Polypedilum</taxon>
    </lineage>
</organism>
<dbReference type="SMART" id="SM00642">
    <property type="entry name" value="Aamy"/>
    <property type="match status" value="1"/>
</dbReference>
<feature type="signal peptide" evidence="17">
    <location>
        <begin position="1"/>
        <end position="17"/>
    </location>
</feature>
<evidence type="ECO:0000256" key="10">
    <source>
        <dbReference type="ARBA" id="ARBA00022837"/>
    </source>
</evidence>
<gene>
    <name evidence="20" type="ORF">PVAND_009057</name>
</gene>
<evidence type="ECO:0000256" key="14">
    <source>
        <dbReference type="ARBA" id="ARBA00023295"/>
    </source>
</evidence>
<dbReference type="PANTHER" id="PTHR43447">
    <property type="entry name" value="ALPHA-AMYLASE"/>
    <property type="match status" value="1"/>
</dbReference>
<feature type="chain" id="PRO_5039900104" description="Alpha-amylase" evidence="17">
    <location>
        <begin position="18"/>
        <end position="496"/>
    </location>
</feature>
<evidence type="ECO:0000256" key="9">
    <source>
        <dbReference type="ARBA" id="ARBA00022801"/>
    </source>
</evidence>
<accession>A0A9J6CC42</accession>
<dbReference type="EMBL" id="JADBJN010000002">
    <property type="protein sequence ID" value="KAG5679493.1"/>
    <property type="molecule type" value="Genomic_DNA"/>
</dbReference>
<dbReference type="SUPFAM" id="SSF51011">
    <property type="entry name" value="Glycosyl hydrolase domain"/>
    <property type="match status" value="1"/>
</dbReference>
<dbReference type="GO" id="GO:0004556">
    <property type="term" value="F:alpha-amylase activity"/>
    <property type="evidence" value="ECO:0007669"/>
    <property type="project" value="UniProtKB-UniRule"/>
</dbReference>
<dbReference type="Pfam" id="PF00128">
    <property type="entry name" value="Alpha-amylase"/>
    <property type="match status" value="1"/>
</dbReference>
<dbReference type="PRINTS" id="PR00110">
    <property type="entry name" value="ALPHAAMYLASE"/>
</dbReference>
<dbReference type="InterPro" id="IPR017853">
    <property type="entry name" value="GH"/>
</dbReference>
<comment type="similarity">
    <text evidence="4 15">Belongs to the glycosyl hydrolase 13 family.</text>
</comment>
<reference evidence="20" key="1">
    <citation type="submission" date="2021-03" db="EMBL/GenBank/DDBJ databases">
        <title>Chromosome level genome of the anhydrobiotic midge Polypedilum vanderplanki.</title>
        <authorList>
            <person name="Yoshida Y."/>
            <person name="Kikawada T."/>
            <person name="Gusev O."/>
        </authorList>
    </citation>
    <scope>NUCLEOTIDE SEQUENCE</scope>
    <source>
        <strain evidence="20">NIAS01</strain>
        <tissue evidence="20">Whole body or cell culture</tissue>
    </source>
</reference>
<dbReference type="Proteomes" id="UP001107558">
    <property type="component" value="Chromosome 2"/>
</dbReference>
<keyword evidence="10" id="KW-0106">Calcium</keyword>
<keyword evidence="12" id="KW-0868">Chloride</keyword>
<dbReference type="SMART" id="SM00632">
    <property type="entry name" value="Aamy_C"/>
    <property type="match status" value="1"/>
</dbReference>
<comment type="caution">
    <text evidence="20">The sequence shown here is derived from an EMBL/GenBank/DDBJ whole genome shotgun (WGS) entry which is preliminary data.</text>
</comment>
<dbReference type="Pfam" id="PF02806">
    <property type="entry name" value="Alpha-amylase_C"/>
    <property type="match status" value="1"/>
</dbReference>
<comment type="cofactor">
    <cofactor evidence="3">
        <name>chloride</name>
        <dbReference type="ChEBI" id="CHEBI:17996"/>
    </cofactor>
</comment>
<evidence type="ECO:0000256" key="1">
    <source>
        <dbReference type="ARBA" id="ARBA00000548"/>
    </source>
</evidence>
<keyword evidence="14 16" id="KW-0326">Glycosidase</keyword>
<evidence type="ECO:0000256" key="8">
    <source>
        <dbReference type="ARBA" id="ARBA00022729"/>
    </source>
</evidence>
<comment type="subunit">
    <text evidence="5">Monomer.</text>
</comment>
<dbReference type="InterPro" id="IPR006046">
    <property type="entry name" value="Alpha_amylase"/>
</dbReference>
<dbReference type="AlphaFoldDB" id="A0A9J6CC42"/>
<dbReference type="InterPro" id="IPR006048">
    <property type="entry name" value="A-amylase/branching_C"/>
</dbReference>
<keyword evidence="21" id="KW-1185">Reference proteome</keyword>
<comment type="catalytic activity">
    <reaction evidence="1 16">
        <text>Endohydrolysis of (1-&gt;4)-alpha-D-glucosidic linkages in polysaccharides containing three or more (1-&gt;4)-alpha-linked D-glucose units.</text>
        <dbReference type="EC" id="3.2.1.1"/>
    </reaction>
</comment>
<keyword evidence="11" id="KW-1015">Disulfide bond</keyword>
<keyword evidence="9 16" id="KW-0378">Hydrolase</keyword>
<dbReference type="GO" id="GO:0046872">
    <property type="term" value="F:metal ion binding"/>
    <property type="evidence" value="ECO:0007669"/>
    <property type="project" value="UniProtKB-KW"/>
</dbReference>
<dbReference type="InterPro" id="IPR006047">
    <property type="entry name" value="GH13_cat_dom"/>
</dbReference>
<dbReference type="EC" id="3.2.1.1" evidence="6 16"/>
<evidence type="ECO:0000256" key="17">
    <source>
        <dbReference type="SAM" id="SignalP"/>
    </source>
</evidence>
<protein>
    <recommendedName>
        <fullName evidence="6 16">Alpha-amylase</fullName>
        <ecNumber evidence="6 16">3.2.1.1</ecNumber>
    </recommendedName>
</protein>
<dbReference type="OrthoDB" id="550577at2759"/>
<evidence type="ECO:0000256" key="12">
    <source>
        <dbReference type="ARBA" id="ARBA00023214"/>
    </source>
</evidence>
<evidence type="ECO:0000259" key="18">
    <source>
        <dbReference type="SMART" id="SM00632"/>
    </source>
</evidence>
<evidence type="ECO:0000256" key="2">
    <source>
        <dbReference type="ARBA" id="ARBA00001913"/>
    </source>
</evidence>
<evidence type="ECO:0000256" key="15">
    <source>
        <dbReference type="RuleBase" id="RU003615"/>
    </source>
</evidence>
<comment type="cofactor">
    <cofactor evidence="2">
        <name>Ca(2+)</name>
        <dbReference type="ChEBI" id="CHEBI:29108"/>
    </cofactor>
</comment>
<evidence type="ECO:0000313" key="20">
    <source>
        <dbReference type="EMBL" id="KAG5679493.1"/>
    </source>
</evidence>
<dbReference type="GO" id="GO:0005975">
    <property type="term" value="P:carbohydrate metabolic process"/>
    <property type="evidence" value="ECO:0007669"/>
    <property type="project" value="InterPro"/>
</dbReference>
<evidence type="ECO:0000313" key="21">
    <source>
        <dbReference type="Proteomes" id="UP001107558"/>
    </source>
</evidence>
<keyword evidence="7" id="KW-0479">Metal-binding</keyword>
<keyword evidence="8 17" id="KW-0732">Signal</keyword>